<feature type="chain" id="PRO_5007300325" evidence="1">
    <location>
        <begin position="21"/>
        <end position="41"/>
    </location>
</feature>
<organism evidence="2 3">
    <name type="scientific">Tribolium castaneum</name>
    <name type="common">Red flour beetle</name>
    <dbReference type="NCBI Taxonomy" id="7070"/>
    <lineage>
        <taxon>Eukaryota</taxon>
        <taxon>Metazoa</taxon>
        <taxon>Ecdysozoa</taxon>
        <taxon>Arthropoda</taxon>
        <taxon>Hexapoda</taxon>
        <taxon>Insecta</taxon>
        <taxon>Pterygota</taxon>
        <taxon>Neoptera</taxon>
        <taxon>Endopterygota</taxon>
        <taxon>Coleoptera</taxon>
        <taxon>Polyphaga</taxon>
        <taxon>Cucujiformia</taxon>
        <taxon>Tenebrionidae</taxon>
        <taxon>Tenebrionidae incertae sedis</taxon>
        <taxon>Tribolium</taxon>
    </lineage>
</organism>
<dbReference type="EMBL" id="KQ971307">
    <property type="protein sequence ID" value="KYB29811.1"/>
    <property type="molecule type" value="Genomic_DNA"/>
</dbReference>
<dbReference type="InParanoid" id="A0A139WPQ2"/>
<reference evidence="2 3" key="2">
    <citation type="journal article" date="2010" name="Nucleic Acids Res.">
        <title>BeetleBase in 2010: revisions to provide comprehensive genomic information for Tribolium castaneum.</title>
        <authorList>
            <person name="Kim H.S."/>
            <person name="Murphy T."/>
            <person name="Xia J."/>
            <person name="Caragea D."/>
            <person name="Park Y."/>
            <person name="Beeman R.W."/>
            <person name="Lorenzen M.D."/>
            <person name="Butcher S."/>
            <person name="Manak J.R."/>
            <person name="Brown S.J."/>
        </authorList>
    </citation>
    <scope>GENOME REANNOTATION</scope>
    <source>
        <strain evidence="2 3">Georgia GA2</strain>
    </source>
</reference>
<dbReference type="Proteomes" id="UP000007266">
    <property type="component" value="Linkage group 1"/>
</dbReference>
<protein>
    <submittedName>
        <fullName evidence="2">Uncharacterized protein</fullName>
    </submittedName>
</protein>
<sequence>MQVGLKLVLFLLTTLPTTHVSPKFPLLHFNSVFTKTRQGLS</sequence>
<name>A0A139WPQ2_TRICA</name>
<keyword evidence="1" id="KW-0732">Signal</keyword>
<evidence type="ECO:0000313" key="2">
    <source>
        <dbReference type="EMBL" id="KYB29811.1"/>
    </source>
</evidence>
<evidence type="ECO:0000313" key="3">
    <source>
        <dbReference type="Proteomes" id="UP000007266"/>
    </source>
</evidence>
<keyword evidence="3" id="KW-1185">Reference proteome</keyword>
<gene>
    <name evidence="2" type="primary">AUGUSTUS-3.0.2_31563</name>
    <name evidence="2" type="ORF">TcasGA2_TC031563</name>
</gene>
<proteinExistence type="predicted"/>
<evidence type="ECO:0000256" key="1">
    <source>
        <dbReference type="SAM" id="SignalP"/>
    </source>
</evidence>
<accession>A0A139WPQ2</accession>
<reference evidence="2 3" key="1">
    <citation type="journal article" date="2008" name="Nature">
        <title>The genome of the model beetle and pest Tribolium castaneum.</title>
        <authorList>
            <consortium name="Tribolium Genome Sequencing Consortium"/>
            <person name="Richards S."/>
            <person name="Gibbs R.A."/>
            <person name="Weinstock G.M."/>
            <person name="Brown S.J."/>
            <person name="Denell R."/>
            <person name="Beeman R.W."/>
            <person name="Gibbs R."/>
            <person name="Beeman R.W."/>
            <person name="Brown S.J."/>
            <person name="Bucher G."/>
            <person name="Friedrich M."/>
            <person name="Grimmelikhuijzen C.J."/>
            <person name="Klingler M."/>
            <person name="Lorenzen M."/>
            <person name="Richards S."/>
            <person name="Roth S."/>
            <person name="Schroder R."/>
            <person name="Tautz D."/>
            <person name="Zdobnov E.M."/>
            <person name="Muzny D."/>
            <person name="Gibbs R.A."/>
            <person name="Weinstock G.M."/>
            <person name="Attaway T."/>
            <person name="Bell S."/>
            <person name="Buhay C.J."/>
            <person name="Chandrabose M.N."/>
            <person name="Chavez D."/>
            <person name="Clerk-Blankenburg K.P."/>
            <person name="Cree A."/>
            <person name="Dao M."/>
            <person name="Davis C."/>
            <person name="Chacko J."/>
            <person name="Dinh H."/>
            <person name="Dugan-Rocha S."/>
            <person name="Fowler G."/>
            <person name="Garner T.T."/>
            <person name="Garnes J."/>
            <person name="Gnirke A."/>
            <person name="Hawes A."/>
            <person name="Hernandez J."/>
            <person name="Hines S."/>
            <person name="Holder M."/>
            <person name="Hume J."/>
            <person name="Jhangiani S.N."/>
            <person name="Joshi V."/>
            <person name="Khan Z.M."/>
            <person name="Jackson L."/>
            <person name="Kovar C."/>
            <person name="Kowis A."/>
            <person name="Lee S."/>
            <person name="Lewis L.R."/>
            <person name="Margolis J."/>
            <person name="Morgan M."/>
            <person name="Nazareth L.V."/>
            <person name="Nguyen N."/>
            <person name="Okwuonu G."/>
            <person name="Parker D."/>
            <person name="Richards S."/>
            <person name="Ruiz S.J."/>
            <person name="Santibanez J."/>
            <person name="Savard J."/>
            <person name="Scherer S.E."/>
            <person name="Schneider B."/>
            <person name="Sodergren E."/>
            <person name="Tautz D."/>
            <person name="Vattahil S."/>
            <person name="Villasana D."/>
            <person name="White C.S."/>
            <person name="Wright R."/>
            <person name="Park Y."/>
            <person name="Beeman R.W."/>
            <person name="Lord J."/>
            <person name="Oppert B."/>
            <person name="Lorenzen M."/>
            <person name="Brown S."/>
            <person name="Wang L."/>
            <person name="Savard J."/>
            <person name="Tautz D."/>
            <person name="Richards S."/>
            <person name="Weinstock G."/>
            <person name="Gibbs R.A."/>
            <person name="Liu Y."/>
            <person name="Worley K."/>
            <person name="Weinstock G."/>
            <person name="Elsik C.G."/>
            <person name="Reese J.T."/>
            <person name="Elhaik E."/>
            <person name="Landan G."/>
            <person name="Graur D."/>
            <person name="Arensburger P."/>
            <person name="Atkinson P."/>
            <person name="Beeman R.W."/>
            <person name="Beidler J."/>
            <person name="Brown S.J."/>
            <person name="Demuth J.P."/>
            <person name="Drury D.W."/>
            <person name="Du Y.Z."/>
            <person name="Fujiwara H."/>
            <person name="Lorenzen M."/>
            <person name="Maselli V."/>
            <person name="Osanai M."/>
            <person name="Park Y."/>
            <person name="Robertson H.M."/>
            <person name="Tu Z."/>
            <person name="Wang J.J."/>
            <person name="Wang S."/>
            <person name="Richards S."/>
            <person name="Song H."/>
            <person name="Zhang L."/>
            <person name="Sodergren E."/>
            <person name="Werner D."/>
            <person name="Stanke M."/>
            <person name="Morgenstern B."/>
            <person name="Solovyev V."/>
            <person name="Kosarev P."/>
            <person name="Brown G."/>
            <person name="Chen H.C."/>
            <person name="Ermolaeva O."/>
            <person name="Hlavina W."/>
            <person name="Kapustin Y."/>
            <person name="Kiryutin B."/>
            <person name="Kitts P."/>
            <person name="Maglott D."/>
            <person name="Pruitt K."/>
            <person name="Sapojnikov V."/>
            <person name="Souvorov A."/>
            <person name="Mackey A.J."/>
            <person name="Waterhouse R.M."/>
            <person name="Wyder S."/>
            <person name="Zdobnov E.M."/>
            <person name="Zdobnov E.M."/>
            <person name="Wyder S."/>
            <person name="Kriventseva E.V."/>
            <person name="Kadowaki T."/>
            <person name="Bork P."/>
            <person name="Aranda M."/>
            <person name="Bao R."/>
            <person name="Beermann A."/>
            <person name="Berns N."/>
            <person name="Bolognesi R."/>
            <person name="Bonneton F."/>
            <person name="Bopp D."/>
            <person name="Brown S.J."/>
            <person name="Bucher G."/>
            <person name="Butts T."/>
            <person name="Chaumot A."/>
            <person name="Denell R.E."/>
            <person name="Ferrier D.E."/>
            <person name="Friedrich M."/>
            <person name="Gordon C.M."/>
            <person name="Jindra M."/>
            <person name="Klingler M."/>
            <person name="Lan Q."/>
            <person name="Lattorff H.M."/>
            <person name="Laudet V."/>
            <person name="von Levetsow C."/>
            <person name="Liu Z."/>
            <person name="Lutz R."/>
            <person name="Lynch J.A."/>
            <person name="da Fonseca R.N."/>
            <person name="Posnien N."/>
            <person name="Reuter R."/>
            <person name="Roth S."/>
            <person name="Savard J."/>
            <person name="Schinko J.B."/>
            <person name="Schmitt C."/>
            <person name="Schoppmeier M."/>
            <person name="Schroder R."/>
            <person name="Shippy T.D."/>
            <person name="Simonnet F."/>
            <person name="Marques-Souza H."/>
            <person name="Tautz D."/>
            <person name="Tomoyasu Y."/>
            <person name="Trauner J."/>
            <person name="Van der Zee M."/>
            <person name="Vervoort M."/>
            <person name="Wittkopp N."/>
            <person name="Wimmer E.A."/>
            <person name="Yang X."/>
            <person name="Jones A.K."/>
            <person name="Sattelle D.B."/>
            <person name="Ebert P.R."/>
            <person name="Nelson D."/>
            <person name="Scott J.G."/>
            <person name="Beeman R.W."/>
            <person name="Muthukrishnan S."/>
            <person name="Kramer K.J."/>
            <person name="Arakane Y."/>
            <person name="Beeman R.W."/>
            <person name="Zhu Q."/>
            <person name="Hogenkamp D."/>
            <person name="Dixit R."/>
            <person name="Oppert B."/>
            <person name="Jiang H."/>
            <person name="Zou Z."/>
            <person name="Marshall J."/>
            <person name="Elpidina E."/>
            <person name="Vinokurov K."/>
            <person name="Oppert C."/>
            <person name="Zou Z."/>
            <person name="Evans J."/>
            <person name="Lu Z."/>
            <person name="Zhao P."/>
            <person name="Sumathipala N."/>
            <person name="Altincicek B."/>
            <person name="Vilcinskas A."/>
            <person name="Williams M."/>
            <person name="Hultmark D."/>
            <person name="Hetru C."/>
            <person name="Jiang H."/>
            <person name="Grimmelikhuijzen C.J."/>
            <person name="Hauser F."/>
            <person name="Cazzamali G."/>
            <person name="Williamson M."/>
            <person name="Park Y."/>
            <person name="Li B."/>
            <person name="Tanaka Y."/>
            <person name="Predel R."/>
            <person name="Neupert S."/>
            <person name="Schachtner J."/>
            <person name="Verleyen P."/>
            <person name="Raible F."/>
            <person name="Bork P."/>
            <person name="Friedrich M."/>
            <person name="Walden K.K."/>
            <person name="Robertson H.M."/>
            <person name="Angeli S."/>
            <person name="Foret S."/>
            <person name="Bucher G."/>
            <person name="Schuetz S."/>
            <person name="Maleszka R."/>
            <person name="Wimmer E.A."/>
            <person name="Beeman R.W."/>
            <person name="Lorenzen M."/>
            <person name="Tomoyasu Y."/>
            <person name="Miller S.C."/>
            <person name="Grossmann D."/>
            <person name="Bucher G."/>
        </authorList>
    </citation>
    <scope>NUCLEOTIDE SEQUENCE [LARGE SCALE GENOMIC DNA]</scope>
    <source>
        <strain evidence="2 3">Georgia GA2</strain>
    </source>
</reference>
<feature type="signal peptide" evidence="1">
    <location>
        <begin position="1"/>
        <end position="20"/>
    </location>
</feature>
<dbReference type="AlphaFoldDB" id="A0A139WPQ2"/>